<gene>
    <name evidence="1" type="ORF">SAMN05421846_106223</name>
</gene>
<sequence length="176" mass="20598">MMSRKPNKIEITIFLIIILKVFATGILTTISSFCEFYEYNQPKIAERVNNSVLYRNPIFTYTGFDTGYGFFAPNVSSNFVIYSEDSHNVYNSSELLHTNEGKTRFISANAIFFNNFGNKKNEDKMAANKIILKRINKMFEKKYNSKFTTTVYLYEYPRLGEINTKKEHLIKIDEIR</sequence>
<dbReference type="AlphaFoldDB" id="A0A1G8JWM5"/>
<dbReference type="Proteomes" id="UP000198869">
    <property type="component" value="Unassembled WGS sequence"/>
</dbReference>
<reference evidence="2" key="1">
    <citation type="submission" date="2016-10" db="EMBL/GenBank/DDBJ databases">
        <authorList>
            <person name="Varghese N."/>
            <person name="Submissions S."/>
        </authorList>
    </citation>
    <scope>NUCLEOTIDE SEQUENCE [LARGE SCALE GENOMIC DNA]</scope>
    <source>
        <strain evidence="2">DSM 17071</strain>
    </source>
</reference>
<evidence type="ECO:0000313" key="2">
    <source>
        <dbReference type="Proteomes" id="UP000198869"/>
    </source>
</evidence>
<dbReference type="EMBL" id="FNDW01000006">
    <property type="protein sequence ID" value="SDI34980.1"/>
    <property type="molecule type" value="Genomic_DNA"/>
</dbReference>
<dbReference type="STRING" id="311334.SAMN05421846_106223"/>
<organism evidence="1 2">
    <name type="scientific">Chryseobacterium taeanense</name>
    <dbReference type="NCBI Taxonomy" id="311334"/>
    <lineage>
        <taxon>Bacteria</taxon>
        <taxon>Pseudomonadati</taxon>
        <taxon>Bacteroidota</taxon>
        <taxon>Flavobacteriia</taxon>
        <taxon>Flavobacteriales</taxon>
        <taxon>Weeksellaceae</taxon>
        <taxon>Chryseobacterium group</taxon>
        <taxon>Chryseobacterium</taxon>
    </lineage>
</organism>
<evidence type="ECO:0000313" key="1">
    <source>
        <dbReference type="EMBL" id="SDI34980.1"/>
    </source>
</evidence>
<protein>
    <submittedName>
        <fullName evidence="1">Uncharacterized protein</fullName>
    </submittedName>
</protein>
<keyword evidence="2" id="KW-1185">Reference proteome</keyword>
<accession>A0A1G8JWM5</accession>
<proteinExistence type="predicted"/>
<name>A0A1G8JWM5_9FLAO</name>